<dbReference type="AlphaFoldDB" id="D8LDG2"/>
<dbReference type="EMBL" id="FN649735">
    <property type="protein sequence ID" value="CBN74027.1"/>
    <property type="molecule type" value="Genomic_DNA"/>
</dbReference>
<evidence type="ECO:0000256" key="1">
    <source>
        <dbReference type="SAM" id="MobiDB-lite"/>
    </source>
</evidence>
<feature type="region of interest" description="Disordered" evidence="1">
    <location>
        <begin position="87"/>
        <end position="106"/>
    </location>
</feature>
<keyword evidence="3" id="KW-1185">Reference proteome</keyword>
<accession>D8LDG2</accession>
<organism evidence="2 3">
    <name type="scientific">Ectocarpus siliculosus</name>
    <name type="common">Brown alga</name>
    <name type="synonym">Conferva siliculosa</name>
    <dbReference type="NCBI Taxonomy" id="2880"/>
    <lineage>
        <taxon>Eukaryota</taxon>
        <taxon>Sar</taxon>
        <taxon>Stramenopiles</taxon>
        <taxon>Ochrophyta</taxon>
        <taxon>PX clade</taxon>
        <taxon>Phaeophyceae</taxon>
        <taxon>Ectocarpales</taxon>
        <taxon>Ectocarpaceae</taxon>
        <taxon>Ectocarpus</taxon>
    </lineage>
</organism>
<evidence type="ECO:0000313" key="3">
    <source>
        <dbReference type="Proteomes" id="UP000002630"/>
    </source>
</evidence>
<evidence type="ECO:0000313" key="2">
    <source>
        <dbReference type="EMBL" id="CBN74027.1"/>
    </source>
</evidence>
<dbReference type="EMBL" id="FN647877">
    <property type="protein sequence ID" value="CBN74027.1"/>
    <property type="molecule type" value="Genomic_DNA"/>
</dbReference>
<sequence length="153" mass="15672">MDVVGGGPSSIVTGGEAPTASGGGATTAGKTMISVPKNAILAENGSVIPSRRSRSSRPGEASPAGVGNQVRRSSGWVLRCRRPELEAKSSRANAKNNNNNDQKCCRRSCSTTASLKSTAATAEEAGTVLLSAWKKPFIFLQKGVVPAGKSDNG</sequence>
<feature type="region of interest" description="Disordered" evidence="1">
    <location>
        <begin position="1"/>
        <end position="75"/>
    </location>
</feature>
<name>D8LDG2_ECTSI</name>
<proteinExistence type="predicted"/>
<gene>
    <name evidence="2" type="ORF">Esi_0012_0044</name>
</gene>
<reference evidence="2 3" key="1">
    <citation type="journal article" date="2010" name="Nature">
        <title>The Ectocarpus genome and the independent evolution of multicellularity in brown algae.</title>
        <authorList>
            <person name="Cock J.M."/>
            <person name="Sterck L."/>
            <person name="Rouze P."/>
            <person name="Scornet D."/>
            <person name="Allen A.E."/>
            <person name="Amoutzias G."/>
            <person name="Anthouard V."/>
            <person name="Artiguenave F."/>
            <person name="Aury J.M."/>
            <person name="Badger J.H."/>
            <person name="Beszteri B."/>
            <person name="Billiau K."/>
            <person name="Bonnet E."/>
            <person name="Bothwell J.H."/>
            <person name="Bowler C."/>
            <person name="Boyen C."/>
            <person name="Brownlee C."/>
            <person name="Carrano C.J."/>
            <person name="Charrier B."/>
            <person name="Cho G.Y."/>
            <person name="Coelho S.M."/>
            <person name="Collen J."/>
            <person name="Corre E."/>
            <person name="Da Silva C."/>
            <person name="Delage L."/>
            <person name="Delaroque N."/>
            <person name="Dittami S.M."/>
            <person name="Doulbeau S."/>
            <person name="Elias M."/>
            <person name="Farnham G."/>
            <person name="Gachon C.M."/>
            <person name="Gschloessl B."/>
            <person name="Heesch S."/>
            <person name="Jabbari K."/>
            <person name="Jubin C."/>
            <person name="Kawai H."/>
            <person name="Kimura K."/>
            <person name="Kloareg B."/>
            <person name="Kupper F.C."/>
            <person name="Lang D."/>
            <person name="Le Bail A."/>
            <person name="Leblanc C."/>
            <person name="Lerouge P."/>
            <person name="Lohr M."/>
            <person name="Lopez P.J."/>
            <person name="Martens C."/>
            <person name="Maumus F."/>
            <person name="Michel G."/>
            <person name="Miranda-Saavedra D."/>
            <person name="Morales J."/>
            <person name="Moreau H."/>
            <person name="Motomura T."/>
            <person name="Nagasato C."/>
            <person name="Napoli C.A."/>
            <person name="Nelson D.R."/>
            <person name="Nyvall-Collen P."/>
            <person name="Peters A.F."/>
            <person name="Pommier C."/>
            <person name="Potin P."/>
            <person name="Poulain J."/>
            <person name="Quesneville H."/>
            <person name="Read B."/>
            <person name="Rensing S.A."/>
            <person name="Ritter A."/>
            <person name="Rousvoal S."/>
            <person name="Samanta M."/>
            <person name="Samson G."/>
            <person name="Schroeder D.C."/>
            <person name="Segurens B."/>
            <person name="Strittmatter M."/>
            <person name="Tonon T."/>
            <person name="Tregear J.W."/>
            <person name="Valentin K."/>
            <person name="von Dassow P."/>
            <person name="Yamagishi T."/>
            <person name="Van de Peer Y."/>
            <person name="Wincker P."/>
        </authorList>
    </citation>
    <scope>NUCLEOTIDE SEQUENCE [LARGE SCALE GENOMIC DNA]</scope>
    <source>
        <strain evidence="3">Ec32 / CCAP1310/4</strain>
    </source>
</reference>
<dbReference type="InParanoid" id="D8LDG2"/>
<dbReference type="Proteomes" id="UP000002630">
    <property type="component" value="Linkage Group LG10"/>
</dbReference>
<protein>
    <submittedName>
        <fullName evidence="2">Uncharacterized protein</fullName>
    </submittedName>
</protein>
<feature type="compositionally biased region" description="Low complexity" evidence="1">
    <location>
        <begin position="90"/>
        <end position="100"/>
    </location>
</feature>